<feature type="transmembrane region" description="Helical" evidence="8">
    <location>
        <begin position="116"/>
        <end position="134"/>
    </location>
</feature>
<dbReference type="PANTHER" id="PTHR34975:SF2">
    <property type="entry name" value="SPORE GERMINATION PROTEIN A2"/>
    <property type="match status" value="1"/>
</dbReference>
<feature type="transmembrane region" description="Helical" evidence="8">
    <location>
        <begin position="37"/>
        <end position="59"/>
    </location>
</feature>
<feature type="transmembrane region" description="Helical" evidence="8">
    <location>
        <begin position="215"/>
        <end position="240"/>
    </location>
</feature>
<evidence type="ECO:0000256" key="7">
    <source>
        <dbReference type="ARBA" id="ARBA00023136"/>
    </source>
</evidence>
<feature type="transmembrane region" description="Helical" evidence="8">
    <location>
        <begin position="306"/>
        <end position="322"/>
    </location>
</feature>
<sequence>MLEKVKITREQTIFLVFIGALGNIVYTHTWIDPNTDRAAWVASLAGILLVIPFAVWILYLGKQQPGGTIFDILESGLGKIFCVIVSGLYIFLNIALAVTILNMFTELIKTFFLIYTPRWLIILVMVSISVLLLSNGIKVLARTVEILTVIGLLNFFISFIFAFPNYIHPEYVIPIFDTSLLGCIKGTLFLSGTASECLLLLMVIVRFIPDPGKHYMWVVIGLAACSVIFSSAILIIIAMLSPELAARIAFGAVNAAKIIKVGEFIRGLEVFIFGTYQFIALGKTTFYLYCAWTAAKKMFNNWKPEIQLLFLAVMIFVPSLWLNSYNKAYYLAVLLGYSILPFSIFVLLLASISIMLIKKRTGSTLK</sequence>
<keyword evidence="4" id="KW-0309">Germination</keyword>
<comment type="similarity">
    <text evidence="2">Belongs to the amino acid-polyamine-organocation (APC) superfamily. Spore germination protein (SGP) (TC 2.A.3.9) family.</text>
</comment>
<dbReference type="Proteomes" id="UP000049855">
    <property type="component" value="Unassembled WGS sequence"/>
</dbReference>
<feature type="transmembrane region" description="Helical" evidence="8">
    <location>
        <begin position="12"/>
        <end position="31"/>
    </location>
</feature>
<organism evidence="9 10">
    <name type="scientific">Sporomusa ovata</name>
    <dbReference type="NCBI Taxonomy" id="2378"/>
    <lineage>
        <taxon>Bacteria</taxon>
        <taxon>Bacillati</taxon>
        <taxon>Bacillota</taxon>
        <taxon>Negativicutes</taxon>
        <taxon>Selenomonadales</taxon>
        <taxon>Sporomusaceae</taxon>
        <taxon>Sporomusa</taxon>
    </lineage>
</organism>
<keyword evidence="5 8" id="KW-0812">Transmembrane</keyword>
<dbReference type="Pfam" id="PF03845">
    <property type="entry name" value="Spore_permease"/>
    <property type="match status" value="1"/>
</dbReference>
<evidence type="ECO:0000256" key="8">
    <source>
        <dbReference type="SAM" id="Phobius"/>
    </source>
</evidence>
<proteinExistence type="inferred from homology"/>
<dbReference type="PANTHER" id="PTHR34975">
    <property type="entry name" value="SPORE GERMINATION PROTEIN A2"/>
    <property type="match status" value="1"/>
</dbReference>
<gene>
    <name evidence="9" type="ORF">SpAn4DRAFT_1225</name>
</gene>
<dbReference type="EMBL" id="CTRP01000003">
    <property type="protein sequence ID" value="CQR70256.1"/>
    <property type="molecule type" value="Genomic_DNA"/>
</dbReference>
<dbReference type="InterPro" id="IPR004761">
    <property type="entry name" value="Spore_GerAB"/>
</dbReference>
<evidence type="ECO:0000256" key="6">
    <source>
        <dbReference type="ARBA" id="ARBA00022989"/>
    </source>
</evidence>
<feature type="transmembrane region" description="Helical" evidence="8">
    <location>
        <begin position="328"/>
        <end position="357"/>
    </location>
</feature>
<keyword evidence="7 8" id="KW-0472">Membrane</keyword>
<dbReference type="RefSeq" id="WP_021168996.1">
    <property type="nucleotide sequence ID" value="NZ_CTRP01000003.1"/>
</dbReference>
<feature type="transmembrane region" description="Helical" evidence="8">
    <location>
        <begin position="270"/>
        <end position="294"/>
    </location>
</feature>
<feature type="transmembrane region" description="Helical" evidence="8">
    <location>
        <begin position="187"/>
        <end position="208"/>
    </location>
</feature>
<keyword evidence="3" id="KW-0813">Transport</keyword>
<evidence type="ECO:0000256" key="1">
    <source>
        <dbReference type="ARBA" id="ARBA00004141"/>
    </source>
</evidence>
<keyword evidence="10" id="KW-1185">Reference proteome</keyword>
<protein>
    <submittedName>
        <fullName evidence="9">Spore germination protein GerKB</fullName>
    </submittedName>
</protein>
<evidence type="ECO:0000256" key="5">
    <source>
        <dbReference type="ARBA" id="ARBA00022692"/>
    </source>
</evidence>
<evidence type="ECO:0000256" key="2">
    <source>
        <dbReference type="ARBA" id="ARBA00007998"/>
    </source>
</evidence>
<evidence type="ECO:0000256" key="4">
    <source>
        <dbReference type="ARBA" id="ARBA00022544"/>
    </source>
</evidence>
<accession>A0A0U1KS52</accession>
<feature type="transmembrane region" description="Helical" evidence="8">
    <location>
        <begin position="146"/>
        <end position="167"/>
    </location>
</feature>
<feature type="transmembrane region" description="Helical" evidence="8">
    <location>
        <begin position="80"/>
        <end position="104"/>
    </location>
</feature>
<name>A0A0U1KS52_9FIRM</name>
<dbReference type="GO" id="GO:0009847">
    <property type="term" value="P:spore germination"/>
    <property type="evidence" value="ECO:0007669"/>
    <property type="project" value="InterPro"/>
</dbReference>
<reference evidence="10" key="1">
    <citation type="submission" date="2015-03" db="EMBL/GenBank/DDBJ databases">
        <authorList>
            <person name="Nijsse Bart"/>
        </authorList>
    </citation>
    <scope>NUCLEOTIDE SEQUENCE [LARGE SCALE GENOMIC DNA]</scope>
</reference>
<dbReference type="AlphaFoldDB" id="A0A0U1KS52"/>
<evidence type="ECO:0000313" key="10">
    <source>
        <dbReference type="Proteomes" id="UP000049855"/>
    </source>
</evidence>
<dbReference type="GO" id="GO:0016020">
    <property type="term" value="C:membrane"/>
    <property type="evidence" value="ECO:0007669"/>
    <property type="project" value="UniProtKB-SubCell"/>
</dbReference>
<evidence type="ECO:0000313" key="9">
    <source>
        <dbReference type="EMBL" id="CQR70256.1"/>
    </source>
</evidence>
<comment type="subcellular location">
    <subcellularLocation>
        <location evidence="1">Membrane</location>
        <topology evidence="1">Multi-pass membrane protein</topology>
    </subcellularLocation>
</comment>
<keyword evidence="6 8" id="KW-1133">Transmembrane helix</keyword>
<evidence type="ECO:0000256" key="3">
    <source>
        <dbReference type="ARBA" id="ARBA00022448"/>
    </source>
</evidence>